<accession>A0AA40ERL4</accession>
<dbReference type="EMBL" id="JAUKUD010000005">
    <property type="protein sequence ID" value="KAK0744237.1"/>
    <property type="molecule type" value="Genomic_DNA"/>
</dbReference>
<evidence type="ECO:0008006" key="5">
    <source>
        <dbReference type="Google" id="ProtNLM"/>
    </source>
</evidence>
<evidence type="ECO:0000313" key="3">
    <source>
        <dbReference type="EMBL" id="KAK0744237.1"/>
    </source>
</evidence>
<sequence>MRMASPVSVTTQSRETKRGTTKHYQLEVQTPAKFVQQAATMHVSDSPVLNRYLVNRRWWTTEDTKASFWDSSLPGAQDGTLDDVPQRVLSCSRKSSMWEIDGVRASTEPRIILVTAQGSTTRERSPLRVRGETLQYLIDAGGFDKSTTNNFLHNCLPFHHARFEYDDSGKPMYMTVAIRLPRHRESTILLLRTHLSTFNTFAFLACNQASDCASTQEHLLSNASLLRRHPLHFVSLIYQTRYRIWIDRLAALWSDVAEIESLTKMTRPDWVMSAIGTERHLQLSNVNKLMAQLYSIRVEMDHSRTVMAVEKRFRAFCVETMEGMEARRGELGWTPNFGRRERAEWDDMVTATGVRFDAAGDRVVQLRERLQGQIEVVYNMIARRNSEVALTVAQLQAHDSRMVKGIAIMTMVFLPATVVSTIWTTDMFHLEGDSNWQFFVGALVLLTVLVVLGWTVYVQRAKKKQEKDWRTRAQIDNLNFSMA</sequence>
<reference evidence="3" key="1">
    <citation type="submission" date="2023-06" db="EMBL/GenBank/DDBJ databases">
        <title>Genome-scale phylogeny and comparative genomics of the fungal order Sordariales.</title>
        <authorList>
            <consortium name="Lawrence Berkeley National Laboratory"/>
            <person name="Hensen N."/>
            <person name="Bonometti L."/>
            <person name="Westerberg I."/>
            <person name="Brannstrom I.O."/>
            <person name="Guillou S."/>
            <person name="Cros-Aarteil S."/>
            <person name="Calhoun S."/>
            <person name="Haridas S."/>
            <person name="Kuo A."/>
            <person name="Mondo S."/>
            <person name="Pangilinan J."/>
            <person name="Riley R."/>
            <person name="LaButti K."/>
            <person name="Andreopoulos B."/>
            <person name="Lipzen A."/>
            <person name="Chen C."/>
            <person name="Yanf M."/>
            <person name="Daum C."/>
            <person name="Ng V."/>
            <person name="Clum A."/>
            <person name="Steindorff A."/>
            <person name="Ohm R."/>
            <person name="Martin F."/>
            <person name="Silar P."/>
            <person name="Natvig D."/>
            <person name="Lalanne C."/>
            <person name="Gautier V."/>
            <person name="Ament-velasquez S.L."/>
            <person name="Kruys A."/>
            <person name="Hutchinson M.I."/>
            <person name="Powell A.J."/>
            <person name="Barry K."/>
            <person name="Miller A.N."/>
            <person name="Grigoriev I.V."/>
            <person name="Debuchy R."/>
            <person name="Gladieux P."/>
            <person name="Thoren M.H."/>
            <person name="Johannesson H."/>
        </authorList>
    </citation>
    <scope>NUCLEOTIDE SEQUENCE</scope>
    <source>
        <strain evidence="3">SMH3187-1</strain>
    </source>
</reference>
<dbReference type="Gene3D" id="1.20.58.340">
    <property type="entry name" value="Magnesium transport protein CorA, transmembrane region"/>
    <property type="match status" value="1"/>
</dbReference>
<keyword evidence="2" id="KW-1133">Transmembrane helix</keyword>
<feature type="transmembrane region" description="Helical" evidence="2">
    <location>
        <begin position="436"/>
        <end position="457"/>
    </location>
</feature>
<evidence type="ECO:0000256" key="2">
    <source>
        <dbReference type="SAM" id="Phobius"/>
    </source>
</evidence>
<name>A0AA40ERL4_9PEZI</name>
<proteinExistence type="predicted"/>
<evidence type="ECO:0000256" key="1">
    <source>
        <dbReference type="SAM" id="MobiDB-lite"/>
    </source>
</evidence>
<keyword evidence="2" id="KW-0472">Membrane</keyword>
<comment type="caution">
    <text evidence="3">The sequence shown here is derived from an EMBL/GenBank/DDBJ whole genome shotgun (WGS) entry which is preliminary data.</text>
</comment>
<feature type="region of interest" description="Disordered" evidence="1">
    <location>
        <begin position="1"/>
        <end position="23"/>
    </location>
</feature>
<evidence type="ECO:0000313" key="4">
    <source>
        <dbReference type="Proteomes" id="UP001172155"/>
    </source>
</evidence>
<protein>
    <recommendedName>
        <fullName evidence="5">Cora-domain-containing protein</fullName>
    </recommendedName>
</protein>
<gene>
    <name evidence="3" type="ORF">B0T18DRAFT_416906</name>
</gene>
<keyword evidence="2" id="KW-0812">Transmembrane</keyword>
<dbReference type="AlphaFoldDB" id="A0AA40ERL4"/>
<feature type="transmembrane region" description="Helical" evidence="2">
    <location>
        <begin position="405"/>
        <end position="424"/>
    </location>
</feature>
<keyword evidence="4" id="KW-1185">Reference proteome</keyword>
<dbReference type="Proteomes" id="UP001172155">
    <property type="component" value="Unassembled WGS sequence"/>
</dbReference>
<organism evidence="3 4">
    <name type="scientific">Schizothecium vesticola</name>
    <dbReference type="NCBI Taxonomy" id="314040"/>
    <lineage>
        <taxon>Eukaryota</taxon>
        <taxon>Fungi</taxon>
        <taxon>Dikarya</taxon>
        <taxon>Ascomycota</taxon>
        <taxon>Pezizomycotina</taxon>
        <taxon>Sordariomycetes</taxon>
        <taxon>Sordariomycetidae</taxon>
        <taxon>Sordariales</taxon>
        <taxon>Schizotheciaceae</taxon>
        <taxon>Schizothecium</taxon>
    </lineage>
</organism>